<comment type="caution">
    <text evidence="1">The sequence shown here is derived from an EMBL/GenBank/DDBJ whole genome shotgun (WGS) entry which is preliminary data.</text>
</comment>
<protein>
    <submittedName>
        <fullName evidence="1">Uncharacterized protein</fullName>
    </submittedName>
</protein>
<reference evidence="1" key="1">
    <citation type="submission" date="2020-08" db="EMBL/GenBank/DDBJ databases">
        <title>Multicomponent nature underlies the extraordinary mechanical properties of spider dragline silk.</title>
        <authorList>
            <person name="Kono N."/>
            <person name="Nakamura H."/>
            <person name="Mori M."/>
            <person name="Yoshida Y."/>
            <person name="Ohtoshi R."/>
            <person name="Malay A.D."/>
            <person name="Moran D.A.P."/>
            <person name="Tomita M."/>
            <person name="Numata K."/>
            <person name="Arakawa K."/>
        </authorList>
    </citation>
    <scope>NUCLEOTIDE SEQUENCE</scope>
</reference>
<keyword evidence="2" id="KW-1185">Reference proteome</keyword>
<dbReference type="AlphaFoldDB" id="A0A8X6NDY2"/>
<dbReference type="Proteomes" id="UP000887013">
    <property type="component" value="Unassembled WGS sequence"/>
</dbReference>
<organism evidence="1 2">
    <name type="scientific">Nephila pilipes</name>
    <name type="common">Giant wood spider</name>
    <name type="synonym">Nephila maculata</name>
    <dbReference type="NCBI Taxonomy" id="299642"/>
    <lineage>
        <taxon>Eukaryota</taxon>
        <taxon>Metazoa</taxon>
        <taxon>Ecdysozoa</taxon>
        <taxon>Arthropoda</taxon>
        <taxon>Chelicerata</taxon>
        <taxon>Arachnida</taxon>
        <taxon>Araneae</taxon>
        <taxon>Araneomorphae</taxon>
        <taxon>Entelegynae</taxon>
        <taxon>Araneoidea</taxon>
        <taxon>Nephilidae</taxon>
        <taxon>Nephila</taxon>
    </lineage>
</organism>
<name>A0A8X6NDY2_NEPPI</name>
<evidence type="ECO:0000313" key="1">
    <source>
        <dbReference type="EMBL" id="GFT09031.1"/>
    </source>
</evidence>
<accession>A0A8X6NDY2</accession>
<gene>
    <name evidence="1" type="ORF">NPIL_684201</name>
</gene>
<proteinExistence type="predicted"/>
<evidence type="ECO:0000313" key="2">
    <source>
        <dbReference type="Proteomes" id="UP000887013"/>
    </source>
</evidence>
<dbReference type="EMBL" id="BMAW01008546">
    <property type="protein sequence ID" value="GFT09031.1"/>
    <property type="molecule type" value="Genomic_DNA"/>
</dbReference>
<sequence length="162" mass="18026">MSTQLSLARSCHGVNGKWFGKKSPCVIVRTVPSSVFRCDGKFVRREGNQSRRFGSCVASRNPVHTGRLKRNDFLRRRGEDSPLDLSEPPIAVCDGGEAVKGFSSVYLGWFRDSWCGDIHAPELRDARRVGRSSTGFVLKLGPRILSCVPVYGSRLCPKVERK</sequence>